<dbReference type="InterPro" id="IPR013216">
    <property type="entry name" value="Methyltransf_11"/>
</dbReference>
<dbReference type="RefSeq" id="WP_141190652.1">
    <property type="nucleotide sequence ID" value="NZ_JBHUMR010000006.1"/>
</dbReference>
<dbReference type="Gene3D" id="3.40.50.150">
    <property type="entry name" value="Vaccinia Virus protein VP39"/>
    <property type="match status" value="1"/>
</dbReference>
<dbReference type="EMBL" id="JBHUMR010000006">
    <property type="protein sequence ID" value="MFD2615977.1"/>
    <property type="molecule type" value="Genomic_DNA"/>
</dbReference>
<keyword evidence="2" id="KW-0489">Methyltransferase</keyword>
<proteinExistence type="predicted"/>
<evidence type="ECO:0000313" key="2">
    <source>
        <dbReference type="EMBL" id="MFD2615977.1"/>
    </source>
</evidence>
<sequence>MKNTEILKINKDGWDKVYEDFFSATSLPIYGPFAPTEDELTLFNDVSNKNILEIGCGSGHSLVYFAKKGANELWGLDLSTIQIETAQKLHTEKHIESYLFVSPMENDPGIPHSHFDIVFSIFALGWTTDLPKTLKNIYDYLKPGGSFIFSWEHPLYSRLSYEEGHFVARQSYISEGRSTKAWHGVPIVMHDRKLSTYINELINVGFCIKKIIEEYKAPVDEGEDDPEHWYSSHRARRVPPTFIIKCVK</sequence>
<name>A0ABW5PKQ9_9BACI</name>
<feature type="domain" description="Methyltransferase type 11" evidence="1">
    <location>
        <begin position="52"/>
        <end position="149"/>
    </location>
</feature>
<dbReference type="Pfam" id="PF08241">
    <property type="entry name" value="Methyltransf_11"/>
    <property type="match status" value="1"/>
</dbReference>
<dbReference type="InterPro" id="IPR029063">
    <property type="entry name" value="SAM-dependent_MTases_sf"/>
</dbReference>
<dbReference type="Proteomes" id="UP001597458">
    <property type="component" value="Unassembled WGS sequence"/>
</dbReference>
<keyword evidence="3" id="KW-1185">Reference proteome</keyword>
<evidence type="ECO:0000313" key="3">
    <source>
        <dbReference type="Proteomes" id="UP001597458"/>
    </source>
</evidence>
<comment type="caution">
    <text evidence="2">The sequence shown here is derived from an EMBL/GenBank/DDBJ whole genome shotgun (WGS) entry which is preliminary data.</text>
</comment>
<protein>
    <submittedName>
        <fullName evidence="2">Class I SAM-dependent methyltransferase</fullName>
        <ecNumber evidence="2">2.1.1.222</ecNumber>
        <ecNumber evidence="2">2.1.1.64</ecNumber>
    </submittedName>
</protein>
<dbReference type="GO" id="GO:0102208">
    <property type="term" value="F:2-polyprenyl-6-hydroxyphenol methylase activity"/>
    <property type="evidence" value="ECO:0007669"/>
    <property type="project" value="UniProtKB-EC"/>
</dbReference>
<dbReference type="PANTHER" id="PTHR43861:SF1">
    <property type="entry name" value="TRANS-ACONITATE 2-METHYLTRANSFERASE"/>
    <property type="match status" value="1"/>
</dbReference>
<evidence type="ECO:0000259" key="1">
    <source>
        <dbReference type="Pfam" id="PF08241"/>
    </source>
</evidence>
<dbReference type="EC" id="2.1.1.64" evidence="2"/>
<organism evidence="2 3">
    <name type="scientific">Terrilactibacillus laevilacticus</name>
    <dbReference type="NCBI Taxonomy" id="1380157"/>
    <lineage>
        <taxon>Bacteria</taxon>
        <taxon>Bacillati</taxon>
        <taxon>Bacillota</taxon>
        <taxon>Bacilli</taxon>
        <taxon>Bacillales</taxon>
        <taxon>Bacillaceae</taxon>
        <taxon>Terrilactibacillus</taxon>
    </lineage>
</organism>
<reference evidence="3" key="1">
    <citation type="journal article" date="2019" name="Int. J. Syst. Evol. Microbiol.">
        <title>The Global Catalogue of Microorganisms (GCM) 10K type strain sequencing project: providing services to taxonomists for standard genome sequencing and annotation.</title>
        <authorList>
            <consortium name="The Broad Institute Genomics Platform"/>
            <consortium name="The Broad Institute Genome Sequencing Center for Infectious Disease"/>
            <person name="Wu L."/>
            <person name="Ma J."/>
        </authorList>
    </citation>
    <scope>NUCLEOTIDE SEQUENCE [LARGE SCALE GENOMIC DNA]</scope>
    <source>
        <strain evidence="3">TISTR 2241</strain>
    </source>
</reference>
<keyword evidence="2" id="KW-0808">Transferase</keyword>
<gene>
    <name evidence="2" type="ORF">ACFSTF_01390</name>
</gene>
<dbReference type="CDD" id="cd02440">
    <property type="entry name" value="AdoMet_MTases"/>
    <property type="match status" value="1"/>
</dbReference>
<dbReference type="PANTHER" id="PTHR43861">
    <property type="entry name" value="TRANS-ACONITATE 2-METHYLTRANSFERASE-RELATED"/>
    <property type="match status" value="1"/>
</dbReference>
<dbReference type="EC" id="2.1.1.222" evidence="2"/>
<dbReference type="GO" id="GO:0061542">
    <property type="term" value="F:3-demethylubiquinol 3-O-methyltransferase activity"/>
    <property type="evidence" value="ECO:0007669"/>
    <property type="project" value="UniProtKB-EC"/>
</dbReference>
<dbReference type="SUPFAM" id="SSF53335">
    <property type="entry name" value="S-adenosyl-L-methionine-dependent methyltransferases"/>
    <property type="match status" value="1"/>
</dbReference>
<dbReference type="GO" id="GO:0032259">
    <property type="term" value="P:methylation"/>
    <property type="evidence" value="ECO:0007669"/>
    <property type="project" value="UniProtKB-KW"/>
</dbReference>
<accession>A0ABW5PKQ9</accession>